<dbReference type="RefSeq" id="WP_182338251.1">
    <property type="nucleotide sequence ID" value="NZ_JACGXS010000001.1"/>
</dbReference>
<evidence type="ECO:0000256" key="5">
    <source>
        <dbReference type="ARBA" id="ARBA00022448"/>
    </source>
</evidence>
<comment type="function">
    <text evidence="10">Participates in the translocation of lipoproteins from the inner membrane to the outer membrane. Only forms a complex with a lipoprotein if the residue after the N-terminal Cys is not an aspartate (The Asp acts as a targeting signal to indicate that the lipoprotein should stay in the inner membrane).</text>
</comment>
<evidence type="ECO:0000256" key="9">
    <source>
        <dbReference type="ARBA" id="ARBA00023186"/>
    </source>
</evidence>
<comment type="caution">
    <text evidence="11">The sequence shown here is derived from an EMBL/GenBank/DDBJ whole genome shotgun (WGS) entry which is preliminary data.</text>
</comment>
<evidence type="ECO:0000256" key="6">
    <source>
        <dbReference type="ARBA" id="ARBA00022729"/>
    </source>
</evidence>
<comment type="similarity">
    <text evidence="2 10">Belongs to the LolA family.</text>
</comment>
<dbReference type="CDD" id="cd16325">
    <property type="entry name" value="LolA"/>
    <property type="match status" value="1"/>
</dbReference>
<sequence precursor="true">MHASFRRFLATSALASACLLSTSAWAGARDELKAFTTGLKGLDGQFSQQVYDTRGKVKETTSGRVALSAPRLFRWEYQKPHVQVIVADGTKVWMHEPDLEQATVRAQGKEEQNSPLTALINPALLEQQYDLSEEAAARDGLEWLSLTPKRETEASFQHAALGFSAQGLSKMEITDAVGQRTVITFSGWKRNPSFANDTFRFTPPAGTDVIGE</sequence>
<evidence type="ECO:0000256" key="10">
    <source>
        <dbReference type="HAMAP-Rule" id="MF_00240"/>
    </source>
</evidence>
<evidence type="ECO:0000256" key="4">
    <source>
        <dbReference type="ARBA" id="ARBA00014035"/>
    </source>
</evidence>
<dbReference type="SUPFAM" id="SSF89392">
    <property type="entry name" value="Prokaryotic lipoproteins and lipoprotein localization factors"/>
    <property type="match status" value="1"/>
</dbReference>
<evidence type="ECO:0000313" key="12">
    <source>
        <dbReference type="Proteomes" id="UP000547058"/>
    </source>
</evidence>
<dbReference type="AlphaFoldDB" id="A0A7W3FKF2"/>
<evidence type="ECO:0000256" key="8">
    <source>
        <dbReference type="ARBA" id="ARBA00022927"/>
    </source>
</evidence>
<dbReference type="InterPro" id="IPR018323">
    <property type="entry name" value="OM_lipoprot_carrier_LolA_Pbac"/>
</dbReference>
<dbReference type="Proteomes" id="UP000547058">
    <property type="component" value="Unassembled WGS sequence"/>
</dbReference>
<keyword evidence="5 10" id="KW-0813">Transport</keyword>
<dbReference type="PANTHER" id="PTHR35869">
    <property type="entry name" value="OUTER-MEMBRANE LIPOPROTEIN CARRIER PROTEIN"/>
    <property type="match status" value="1"/>
</dbReference>
<comment type="subunit">
    <text evidence="3 10">Monomer.</text>
</comment>
<protein>
    <recommendedName>
        <fullName evidence="4 10">Outer-membrane lipoprotein carrier protein</fullName>
    </recommendedName>
</protein>
<accession>A0A7W3FKF2</accession>
<evidence type="ECO:0000256" key="3">
    <source>
        <dbReference type="ARBA" id="ARBA00011245"/>
    </source>
</evidence>
<dbReference type="NCBIfam" id="TIGR00547">
    <property type="entry name" value="lolA"/>
    <property type="match status" value="1"/>
</dbReference>
<dbReference type="GO" id="GO:0030288">
    <property type="term" value="C:outer membrane-bounded periplasmic space"/>
    <property type="evidence" value="ECO:0007669"/>
    <property type="project" value="TreeGrafter"/>
</dbReference>
<gene>
    <name evidence="10 11" type="primary">lolA</name>
    <name evidence="11" type="ORF">H4O11_05080</name>
</gene>
<dbReference type="GO" id="GO:0044874">
    <property type="term" value="P:lipoprotein localization to outer membrane"/>
    <property type="evidence" value="ECO:0007669"/>
    <property type="project" value="UniProtKB-UniRule"/>
</dbReference>
<dbReference type="Pfam" id="PF03548">
    <property type="entry name" value="LolA"/>
    <property type="match status" value="1"/>
</dbReference>
<evidence type="ECO:0000256" key="7">
    <source>
        <dbReference type="ARBA" id="ARBA00022764"/>
    </source>
</evidence>
<dbReference type="HAMAP" id="MF_00240">
    <property type="entry name" value="LolA"/>
    <property type="match status" value="1"/>
</dbReference>
<dbReference type="InterPro" id="IPR029046">
    <property type="entry name" value="LolA/LolB/LppX"/>
</dbReference>
<name>A0A7W3FKF2_9GAMM</name>
<keyword evidence="9 10" id="KW-0143">Chaperone</keyword>
<feature type="chain" id="PRO_5031635872" description="Outer-membrane lipoprotein carrier protein" evidence="10">
    <location>
        <begin position="27"/>
        <end position="212"/>
    </location>
</feature>
<dbReference type="PROSITE" id="PS51257">
    <property type="entry name" value="PROKAR_LIPOPROTEIN"/>
    <property type="match status" value="1"/>
</dbReference>
<evidence type="ECO:0000256" key="2">
    <source>
        <dbReference type="ARBA" id="ARBA00007615"/>
    </source>
</evidence>
<dbReference type="EMBL" id="JACGXS010000001">
    <property type="protein sequence ID" value="MBA8681175.1"/>
    <property type="molecule type" value="Genomic_DNA"/>
</dbReference>
<organism evidence="11 12">
    <name type="scientific">Stenotrophomonas tumulicola</name>
    <dbReference type="NCBI Taxonomy" id="1685415"/>
    <lineage>
        <taxon>Bacteria</taxon>
        <taxon>Pseudomonadati</taxon>
        <taxon>Pseudomonadota</taxon>
        <taxon>Gammaproteobacteria</taxon>
        <taxon>Lysobacterales</taxon>
        <taxon>Lysobacteraceae</taxon>
        <taxon>Stenotrophomonas</taxon>
    </lineage>
</organism>
<dbReference type="PANTHER" id="PTHR35869:SF1">
    <property type="entry name" value="OUTER-MEMBRANE LIPOPROTEIN CARRIER PROTEIN"/>
    <property type="match status" value="1"/>
</dbReference>
<feature type="signal peptide" evidence="10">
    <location>
        <begin position="1"/>
        <end position="26"/>
    </location>
</feature>
<reference evidence="11 12" key="1">
    <citation type="submission" date="2020-08" db="EMBL/GenBank/DDBJ databases">
        <title>Stenotrophomonas tumulicola JCM 30961.</title>
        <authorList>
            <person name="Deng Y."/>
        </authorList>
    </citation>
    <scope>NUCLEOTIDE SEQUENCE [LARGE SCALE GENOMIC DNA]</scope>
    <source>
        <strain evidence="11 12">JCM 30961</strain>
    </source>
</reference>
<dbReference type="GO" id="GO:0042953">
    <property type="term" value="P:lipoprotein transport"/>
    <property type="evidence" value="ECO:0007669"/>
    <property type="project" value="InterPro"/>
</dbReference>
<keyword evidence="6 10" id="KW-0732">Signal</keyword>
<comment type="subcellular location">
    <subcellularLocation>
        <location evidence="1 10">Periplasm</location>
    </subcellularLocation>
</comment>
<dbReference type="InterPro" id="IPR004564">
    <property type="entry name" value="OM_lipoprot_carrier_LolA-like"/>
</dbReference>
<keyword evidence="12" id="KW-1185">Reference proteome</keyword>
<dbReference type="Gene3D" id="2.50.20.10">
    <property type="entry name" value="Lipoprotein localisation LolA/LolB/LppX"/>
    <property type="match status" value="1"/>
</dbReference>
<keyword evidence="8 10" id="KW-0653">Protein transport</keyword>
<evidence type="ECO:0000313" key="11">
    <source>
        <dbReference type="EMBL" id="MBA8681175.1"/>
    </source>
</evidence>
<keyword evidence="11" id="KW-0449">Lipoprotein</keyword>
<keyword evidence="7 10" id="KW-0574">Periplasm</keyword>
<proteinExistence type="inferred from homology"/>
<evidence type="ECO:0000256" key="1">
    <source>
        <dbReference type="ARBA" id="ARBA00004418"/>
    </source>
</evidence>